<comment type="caution">
    <text evidence="1">The sequence shown here is derived from an EMBL/GenBank/DDBJ whole genome shotgun (WGS) entry which is preliminary data.</text>
</comment>
<name>A0A4Z1P9Q2_9PEZI</name>
<gene>
    <name evidence="1" type="ORF">E6O75_ATG10720</name>
</gene>
<reference evidence="1 2" key="1">
    <citation type="submission" date="2019-04" db="EMBL/GenBank/DDBJ databases">
        <title>High contiguity whole genome sequence and gene annotation resource for two Venturia nashicola isolates.</title>
        <authorList>
            <person name="Prokchorchik M."/>
            <person name="Won K."/>
            <person name="Lee Y."/>
            <person name="Choi E.D."/>
            <person name="Segonzac C."/>
            <person name="Sohn K.H."/>
        </authorList>
    </citation>
    <scope>NUCLEOTIDE SEQUENCE [LARGE SCALE GENOMIC DNA]</scope>
    <source>
        <strain evidence="1 2">PRI2</strain>
    </source>
</reference>
<dbReference type="AlphaFoldDB" id="A0A4Z1P9Q2"/>
<dbReference type="Proteomes" id="UP000298493">
    <property type="component" value="Unassembled WGS sequence"/>
</dbReference>
<proteinExistence type="predicted"/>
<organism evidence="1 2">
    <name type="scientific">Venturia nashicola</name>
    <dbReference type="NCBI Taxonomy" id="86259"/>
    <lineage>
        <taxon>Eukaryota</taxon>
        <taxon>Fungi</taxon>
        <taxon>Dikarya</taxon>
        <taxon>Ascomycota</taxon>
        <taxon>Pezizomycotina</taxon>
        <taxon>Dothideomycetes</taxon>
        <taxon>Pleosporomycetidae</taxon>
        <taxon>Venturiales</taxon>
        <taxon>Venturiaceae</taxon>
        <taxon>Venturia</taxon>
    </lineage>
</organism>
<evidence type="ECO:0000313" key="1">
    <source>
        <dbReference type="EMBL" id="TID18075.1"/>
    </source>
</evidence>
<keyword evidence="2" id="KW-1185">Reference proteome</keyword>
<evidence type="ECO:0000313" key="2">
    <source>
        <dbReference type="Proteomes" id="UP000298493"/>
    </source>
</evidence>
<protein>
    <submittedName>
        <fullName evidence="1">Uncharacterized protein</fullName>
    </submittedName>
</protein>
<sequence>MSSTGLTLPDSACHWPASASAFNKVKLGLQQSQPLPSTKSISAFNNSISAFNKVNLSSTKSISVFNKVKLLGLGNRSTTSGRVRNPAINPTPTTRPRFSARQLLCFCITHSTWKEAQFDSNIQHFASRTPITGSDPDPDVLLLHCIQQIPGIQAAHPSALALPHIVMLHVAMNM</sequence>
<dbReference type="EMBL" id="SNSC02000015">
    <property type="protein sequence ID" value="TID18075.1"/>
    <property type="molecule type" value="Genomic_DNA"/>
</dbReference>
<accession>A0A4Z1P9Q2</accession>